<evidence type="ECO:0000313" key="1">
    <source>
        <dbReference type="EMBL" id="KAL3070262.1"/>
    </source>
</evidence>
<dbReference type="EMBL" id="JBICCN010000411">
    <property type="protein sequence ID" value="KAL3070262.1"/>
    <property type="molecule type" value="Genomic_DNA"/>
</dbReference>
<proteinExistence type="predicted"/>
<organism evidence="1 2">
    <name type="scientific">Heterodera schachtii</name>
    <name type="common">Sugarbeet cyst nematode worm</name>
    <name type="synonym">Tylenchus schachtii</name>
    <dbReference type="NCBI Taxonomy" id="97005"/>
    <lineage>
        <taxon>Eukaryota</taxon>
        <taxon>Metazoa</taxon>
        <taxon>Ecdysozoa</taxon>
        <taxon>Nematoda</taxon>
        <taxon>Chromadorea</taxon>
        <taxon>Rhabditida</taxon>
        <taxon>Tylenchina</taxon>
        <taxon>Tylenchomorpha</taxon>
        <taxon>Tylenchoidea</taxon>
        <taxon>Heteroderidae</taxon>
        <taxon>Heteroderinae</taxon>
        <taxon>Heterodera</taxon>
    </lineage>
</organism>
<protein>
    <submittedName>
        <fullName evidence="1">Uncharacterized protein</fullName>
    </submittedName>
</protein>
<reference evidence="1 2" key="1">
    <citation type="submission" date="2024-10" db="EMBL/GenBank/DDBJ databases">
        <authorList>
            <person name="Kim D."/>
        </authorList>
    </citation>
    <scope>NUCLEOTIDE SEQUENCE [LARGE SCALE GENOMIC DNA]</scope>
    <source>
        <strain evidence="1">Taebaek</strain>
    </source>
</reference>
<evidence type="ECO:0000313" key="2">
    <source>
        <dbReference type="Proteomes" id="UP001620645"/>
    </source>
</evidence>
<dbReference type="Proteomes" id="UP001620645">
    <property type="component" value="Unassembled WGS sequence"/>
</dbReference>
<name>A0ABD2HXM7_HETSC</name>
<sequence length="178" mass="19937">MPKNGNENDMAKIGAKFRELLNADHLELLAKGCELLGKINEEKHGLIGRLAEKVIDEACLNHAASFTDQLLHTFQESGPQILAQIKAKEIGQQNAKMLSEFGTLMTAFLAQLPTEEKDKLAKALSNGKNQHQLLLEIRGSKFWKILRLHQQAQAVFAMFIADFAVICHHFCGLPWHVQ</sequence>
<keyword evidence="2" id="KW-1185">Reference proteome</keyword>
<gene>
    <name evidence="1" type="ORF">niasHS_016089</name>
</gene>
<comment type="caution">
    <text evidence="1">The sequence shown here is derived from an EMBL/GenBank/DDBJ whole genome shotgun (WGS) entry which is preliminary data.</text>
</comment>
<dbReference type="AlphaFoldDB" id="A0ABD2HXM7"/>
<accession>A0ABD2HXM7</accession>